<dbReference type="PANTHER" id="PTHR43317:SF1">
    <property type="entry name" value="THERMOSPERMINE SYNTHASE ACAULIS5"/>
    <property type="match status" value="1"/>
</dbReference>
<name>A0A7D4P5P8_9GAMM</name>
<keyword evidence="1" id="KW-0620">Polyamine biosynthesis</keyword>
<reference evidence="2 3" key="1">
    <citation type="submission" date="2020-05" db="EMBL/GenBank/DDBJ databases">
        <title>Thiomicrorhabdus sediminis sp.nov. and Thiomicrorhabdus xiamenensis sp.nov., novel sulfur-oxidizing bacteria isolated from coastal sediment.</title>
        <authorList>
            <person name="Liu X."/>
        </authorList>
    </citation>
    <scope>NUCLEOTIDE SEQUENCE [LARGE SCALE GENOMIC DNA]</scope>
    <source>
        <strain evidence="2 3">G2</strain>
    </source>
</reference>
<protein>
    <recommendedName>
        <fullName evidence="4">Spermine/spermidine synthase</fullName>
    </recommendedName>
</protein>
<dbReference type="AlphaFoldDB" id="A0A7D4P5P8"/>
<accession>A0A7D4P5P8</accession>
<dbReference type="CDD" id="cd02440">
    <property type="entry name" value="AdoMet_MTases"/>
    <property type="match status" value="1"/>
</dbReference>
<dbReference type="SUPFAM" id="SSF53335">
    <property type="entry name" value="S-adenosyl-L-methionine-dependent methyltransferases"/>
    <property type="match status" value="1"/>
</dbReference>
<evidence type="ECO:0000313" key="3">
    <source>
        <dbReference type="Proteomes" id="UP000504724"/>
    </source>
</evidence>
<dbReference type="Proteomes" id="UP000504724">
    <property type="component" value="Chromosome"/>
</dbReference>
<dbReference type="InterPro" id="IPR029063">
    <property type="entry name" value="SAM-dependent_MTases_sf"/>
</dbReference>
<dbReference type="RefSeq" id="WP_173286052.1">
    <property type="nucleotide sequence ID" value="NZ_CP054020.1"/>
</dbReference>
<evidence type="ECO:0000256" key="1">
    <source>
        <dbReference type="ARBA" id="ARBA00023115"/>
    </source>
</evidence>
<dbReference type="Pfam" id="PF01564">
    <property type="entry name" value="Spermine_synth"/>
    <property type="match status" value="1"/>
</dbReference>
<dbReference type="EMBL" id="CP054020">
    <property type="protein sequence ID" value="QKI89855.1"/>
    <property type="molecule type" value="Genomic_DNA"/>
</dbReference>
<keyword evidence="3" id="KW-1185">Reference proteome</keyword>
<dbReference type="GO" id="GO:0006596">
    <property type="term" value="P:polyamine biosynthetic process"/>
    <property type="evidence" value="ECO:0007669"/>
    <property type="project" value="UniProtKB-KW"/>
</dbReference>
<evidence type="ECO:0000313" key="2">
    <source>
        <dbReference type="EMBL" id="QKI89855.1"/>
    </source>
</evidence>
<dbReference type="KEGG" id="txa:HQN79_09845"/>
<proteinExistence type="predicted"/>
<gene>
    <name evidence="2" type="ORF">HQN79_09845</name>
</gene>
<evidence type="ECO:0008006" key="4">
    <source>
        <dbReference type="Google" id="ProtNLM"/>
    </source>
</evidence>
<dbReference type="Gene3D" id="3.40.50.150">
    <property type="entry name" value="Vaccinia Virus protein VP39"/>
    <property type="match status" value="1"/>
</dbReference>
<organism evidence="2 3">
    <name type="scientific">Thiomicrorhabdus xiamenensis</name>
    <dbReference type="NCBI Taxonomy" id="2739063"/>
    <lineage>
        <taxon>Bacteria</taxon>
        <taxon>Pseudomonadati</taxon>
        <taxon>Pseudomonadota</taxon>
        <taxon>Gammaproteobacteria</taxon>
        <taxon>Thiotrichales</taxon>
        <taxon>Piscirickettsiaceae</taxon>
        <taxon>Thiomicrorhabdus</taxon>
    </lineage>
</organism>
<sequence>MKFNGMIIHTARDEYGLVQVVENRTTRKLHFDSPVEQSCIFRNAPMTLNFEYQQKMIALVNEHFQARKQPKNYRVLMLGMGGGTMAHHLYHSLPNLQMTIVELRQIVIDIAYKFFGLPDAPEIEAVQADAIKYIQELADECESDAIFKYDAILIDIFDAEGLPSELSSSSFHQAISRCLKPGGRLIFNLWNRIEPGRERENTEQSAEILAYWQREETHKTQNQYLMHSTSNLILCLDF</sequence>
<dbReference type="PANTHER" id="PTHR43317">
    <property type="entry name" value="THERMOSPERMINE SYNTHASE ACAULIS5"/>
    <property type="match status" value="1"/>
</dbReference>